<dbReference type="PROSITE" id="PS50885">
    <property type="entry name" value="HAMP"/>
    <property type="match status" value="2"/>
</dbReference>
<accession>A0A221T227</accession>
<dbReference type="Gene3D" id="1.10.287.950">
    <property type="entry name" value="Methyl-accepting chemotaxis protein"/>
    <property type="match status" value="1"/>
</dbReference>
<evidence type="ECO:0000259" key="7">
    <source>
        <dbReference type="PROSITE" id="PS50885"/>
    </source>
</evidence>
<dbReference type="GO" id="GO:0016020">
    <property type="term" value="C:membrane"/>
    <property type="evidence" value="ECO:0007669"/>
    <property type="project" value="InterPro"/>
</dbReference>
<dbReference type="Pfam" id="PF00672">
    <property type="entry name" value="HAMP"/>
    <property type="match status" value="1"/>
</dbReference>
<evidence type="ECO:0000256" key="5">
    <source>
        <dbReference type="SAM" id="Phobius"/>
    </source>
</evidence>
<keyword evidence="5" id="KW-1133">Transmembrane helix</keyword>
<feature type="domain" description="Methyl-accepting transducer" evidence="6">
    <location>
        <begin position="503"/>
        <end position="739"/>
    </location>
</feature>
<gene>
    <name evidence="8" type="ORF">DFI_17130</name>
</gene>
<dbReference type="GO" id="GO:0007165">
    <property type="term" value="P:signal transduction"/>
    <property type="evidence" value="ECO:0007669"/>
    <property type="project" value="UniProtKB-KW"/>
</dbReference>
<sequence>MLPSSPTQVDPAPARRKVRSARPARGERPAPAPDSAGRRLPRWMDRLSVAQKLGLAGVLFALPTLLIVRESALNQNALVRPVTRSLQIMPVVRATSDMQEKLDTFTMQATRHARGEVPAEAVKRAQQAVDASLKALTDELNSRAQPNLLADTNEMRQAILTEAPLDELQNVWTYYRDSALEMNPSAIASAYFDAAAPLKTLVGQAERVSSLSVGGGQNSLYYMKESSLGSGLTELRYAVVRADALASSAYGKTPEALADREALAQLIPLAQVLLDSTKRNLEQAVLTGQSIPQELSANAAALDDKLQSLQIEWRAATQGVQPTGLGTLTADAVRTTGALTRDGLDALEKEAALFQNQQLTRGATGLAVVVVLGGLAAVLLAGLLRYIVQQIQQLTRGARRLTEGDFGVQIPVTSRDELGLLGSAFNDAAAQLRRNAERVEYERVEAQELQNNIAEYLDVTMDIADGDLTKRGKVTEDVLGNVVDSINVMVDELSDLLRNVQDASQSVTGGSRAMLLSTAQIEQGTLTTAEQAARVSRQAQDVNARIQSMAQTAQESAAMARQTLLASQQGQQAVTGTLEGMDQIRGSSQSVTEAIQALSERSGQIQEIVDSISHIASQTNLLSLHASIEAAGAGEAGSRFAVVAEEVRALADESSAAAGRIQDLIAGVQREIAAASATMATGAQTVERGYEVARQAGEQLRQIGQLSAQSAQLAEAISQAAAQQAQQMQQMGHGVTQIAEIATDSQASVAEGRSAAEQLQALAQQLAAQLGRFKLPA</sequence>
<dbReference type="AlphaFoldDB" id="A0A221T227"/>
<evidence type="ECO:0000259" key="6">
    <source>
        <dbReference type="PROSITE" id="PS50111"/>
    </source>
</evidence>
<dbReference type="SUPFAM" id="SSF58104">
    <property type="entry name" value="Methyl-accepting chemotaxis protein (MCP) signaling domain"/>
    <property type="match status" value="1"/>
</dbReference>
<dbReference type="PROSITE" id="PS50111">
    <property type="entry name" value="CHEMOTAXIS_TRANSDUC_2"/>
    <property type="match status" value="1"/>
</dbReference>
<evidence type="ECO:0008006" key="10">
    <source>
        <dbReference type="Google" id="ProtNLM"/>
    </source>
</evidence>
<evidence type="ECO:0000256" key="4">
    <source>
        <dbReference type="SAM" id="MobiDB-lite"/>
    </source>
</evidence>
<evidence type="ECO:0000256" key="3">
    <source>
        <dbReference type="PROSITE-ProRule" id="PRU00284"/>
    </source>
</evidence>
<organism evidence="8 9">
    <name type="scientific">Deinococcus ficus</name>
    <dbReference type="NCBI Taxonomy" id="317577"/>
    <lineage>
        <taxon>Bacteria</taxon>
        <taxon>Thermotogati</taxon>
        <taxon>Deinococcota</taxon>
        <taxon>Deinococci</taxon>
        <taxon>Deinococcales</taxon>
        <taxon>Deinococcaceae</taxon>
        <taxon>Deinococcus</taxon>
    </lineage>
</organism>
<dbReference type="EMBL" id="CP021083">
    <property type="protein sequence ID" value="ASN82911.1"/>
    <property type="molecule type" value="Genomic_DNA"/>
</dbReference>
<dbReference type="SMART" id="SM00304">
    <property type="entry name" value="HAMP"/>
    <property type="match status" value="2"/>
</dbReference>
<dbReference type="SMART" id="SM00283">
    <property type="entry name" value="MA"/>
    <property type="match status" value="1"/>
</dbReference>
<dbReference type="Gene3D" id="6.10.340.10">
    <property type="match status" value="1"/>
</dbReference>
<dbReference type="PANTHER" id="PTHR32089">
    <property type="entry name" value="METHYL-ACCEPTING CHEMOTAXIS PROTEIN MCPB"/>
    <property type="match status" value="1"/>
</dbReference>
<name>A0A221T227_9DEIO</name>
<dbReference type="InterPro" id="IPR004089">
    <property type="entry name" value="MCPsignal_dom"/>
</dbReference>
<dbReference type="STRING" id="317577.GCA_000419625_03496"/>
<feature type="region of interest" description="Disordered" evidence="4">
    <location>
        <begin position="1"/>
        <end position="39"/>
    </location>
</feature>
<evidence type="ECO:0000256" key="2">
    <source>
        <dbReference type="ARBA" id="ARBA00029447"/>
    </source>
</evidence>
<feature type="domain" description="HAMP" evidence="7">
    <location>
        <begin position="447"/>
        <end position="498"/>
    </location>
</feature>
<geneLocation type="plasmid" evidence="9">
    <name>pdfi2</name>
</geneLocation>
<feature type="domain" description="HAMP" evidence="7">
    <location>
        <begin position="385"/>
        <end position="437"/>
    </location>
</feature>
<keyword evidence="1 3" id="KW-0807">Transducer</keyword>
<dbReference type="RefSeq" id="WP_081425760.1">
    <property type="nucleotide sequence ID" value="NZ_CP021083.1"/>
</dbReference>
<keyword evidence="9" id="KW-1185">Reference proteome</keyword>
<proteinExistence type="inferred from homology"/>
<dbReference type="Pfam" id="PF00015">
    <property type="entry name" value="MCPsignal"/>
    <property type="match status" value="1"/>
</dbReference>
<evidence type="ECO:0000256" key="1">
    <source>
        <dbReference type="ARBA" id="ARBA00023224"/>
    </source>
</evidence>
<keyword evidence="5" id="KW-0812">Transmembrane</keyword>
<dbReference type="CDD" id="cd06225">
    <property type="entry name" value="HAMP"/>
    <property type="match status" value="1"/>
</dbReference>
<keyword evidence="8" id="KW-0614">Plasmid</keyword>
<feature type="transmembrane region" description="Helical" evidence="5">
    <location>
        <begin position="366"/>
        <end position="388"/>
    </location>
</feature>
<keyword evidence="5" id="KW-0472">Membrane</keyword>
<reference evidence="8 9" key="1">
    <citation type="submission" date="2017-05" db="EMBL/GenBank/DDBJ databases">
        <title>The complete genome sequence of Deinococcus ficus isolated from the rhizosphere of the Ficus religiosa L. in Taiwan.</title>
        <authorList>
            <person name="Wu K.-M."/>
            <person name="Liao T.-L."/>
            <person name="Liu Y.-M."/>
            <person name="Young C.-C."/>
            <person name="Tsai S.-F."/>
        </authorList>
    </citation>
    <scope>NUCLEOTIDE SEQUENCE [LARGE SCALE GENOMIC DNA]</scope>
    <source>
        <strain evidence="8 9">CC-FR2-10</strain>
        <plasmid evidence="9">pdfi2</plasmid>
    </source>
</reference>
<dbReference type="KEGG" id="dfc:DFI_17130"/>
<dbReference type="InterPro" id="IPR003660">
    <property type="entry name" value="HAMP_dom"/>
</dbReference>
<comment type="similarity">
    <text evidence="2">Belongs to the methyl-accepting chemotaxis (MCP) protein family.</text>
</comment>
<protein>
    <recommendedName>
        <fullName evidence="10">Methyl-accepting chemotaxis protein</fullName>
    </recommendedName>
</protein>
<dbReference type="PANTHER" id="PTHR32089:SF114">
    <property type="entry name" value="METHYL-ACCEPTING CHEMOTAXIS PROTEIN MCPB"/>
    <property type="match status" value="1"/>
</dbReference>
<evidence type="ECO:0000313" key="9">
    <source>
        <dbReference type="Proteomes" id="UP000259030"/>
    </source>
</evidence>
<dbReference type="SUPFAM" id="SSF158472">
    <property type="entry name" value="HAMP domain-like"/>
    <property type="match status" value="1"/>
</dbReference>
<evidence type="ECO:0000313" key="8">
    <source>
        <dbReference type="EMBL" id="ASN82911.1"/>
    </source>
</evidence>
<dbReference type="Proteomes" id="UP000259030">
    <property type="component" value="Plasmid pDFI2"/>
</dbReference>